<dbReference type="Proteomes" id="UP000586722">
    <property type="component" value="Unassembled WGS sequence"/>
</dbReference>
<evidence type="ECO:0000313" key="3">
    <source>
        <dbReference type="Proteomes" id="UP000586722"/>
    </source>
</evidence>
<gene>
    <name evidence="2" type="ORF">GWI72_09850</name>
</gene>
<comment type="caution">
    <text evidence="2">The sequence shown here is derived from an EMBL/GenBank/DDBJ whole genome shotgun (WGS) entry which is preliminary data.</text>
</comment>
<keyword evidence="3" id="KW-1185">Reference proteome</keyword>
<dbReference type="InterPro" id="IPR008912">
    <property type="entry name" value="Uncharacterised_CoxE"/>
</dbReference>
<dbReference type="Pfam" id="PF05762">
    <property type="entry name" value="VWA_CoxE"/>
    <property type="match status" value="1"/>
</dbReference>
<sequence>MSQTAASQTAASQTAAFEPGPALRLTLAAFVALLRDKGFRIGPSEAADAGRLVTGAAGQRAATLRPALKALFCGRRSDWVAFDALFDAHFLRKGMKNAVTLAGSAGESGGARTLKQMQDDQAARRSSPALDVSREAEAPEAGEEDPAGTREGASRAENLAETDFRKIRDPELEAEAHRLAERLALVMRRRLTRRDRILSAGPRLDLRRTLRKSVARGGLPLDLVRKGPKLRQLRLVVLLDASGSMNNYTGVFVRFVHGLLDAFRQADAFLVHTRLVHVSSALKERDAARALDRLGLMAQGVGGGTRIGAALADFNRWHAARLLTSRSCVIILSDGYDTGPAEEIGAEMARLARRCRRIVWLNPLIGSDGYAPVAAGMAAALPHVDLFAPAHNLKSLAALEPYLAKV</sequence>
<protein>
    <submittedName>
        <fullName evidence="2">VWA domain-containing protein</fullName>
    </submittedName>
</protein>
<feature type="region of interest" description="Disordered" evidence="1">
    <location>
        <begin position="103"/>
        <end position="160"/>
    </location>
</feature>
<dbReference type="PIRSF" id="PIRSF010256">
    <property type="entry name" value="CoxE_vWa"/>
    <property type="match status" value="1"/>
</dbReference>
<name>A0A7X5J9R2_9HYPH</name>
<accession>A0A7X5J9R2</accession>
<reference evidence="3" key="1">
    <citation type="submission" date="2020-01" db="EMBL/GenBank/DDBJ databases">
        <authorList>
            <person name="Fang Y."/>
            <person name="Sun R."/>
            <person name="Nie L."/>
            <person name="He J."/>
            <person name="Hao L."/>
            <person name="Wang L."/>
            <person name="Su S."/>
            <person name="Lv E."/>
            <person name="Zhang Z."/>
            <person name="Xie R."/>
            <person name="Liu H."/>
        </authorList>
    </citation>
    <scope>NUCLEOTIDE SEQUENCE [LARGE SCALE GENOMIC DNA]</scope>
    <source>
        <strain evidence="3">XCT-53</strain>
    </source>
</reference>
<dbReference type="RefSeq" id="WP_161708520.1">
    <property type="nucleotide sequence ID" value="NZ_JAABLQ010000001.1"/>
</dbReference>
<dbReference type="Gene3D" id="3.40.50.410">
    <property type="entry name" value="von Willebrand factor, type A domain"/>
    <property type="match status" value="1"/>
</dbReference>
<dbReference type="InterPro" id="IPR011195">
    <property type="entry name" value="UCP010256"/>
</dbReference>
<dbReference type="PANTHER" id="PTHR39338">
    <property type="entry name" value="BLL5662 PROTEIN-RELATED"/>
    <property type="match status" value="1"/>
</dbReference>
<dbReference type="CDD" id="cd00198">
    <property type="entry name" value="vWFA"/>
    <property type="match status" value="1"/>
</dbReference>
<proteinExistence type="predicted"/>
<dbReference type="AlphaFoldDB" id="A0A7X5J9R2"/>
<dbReference type="EMBL" id="JAABLQ010000001">
    <property type="protein sequence ID" value="NBN78570.1"/>
    <property type="molecule type" value="Genomic_DNA"/>
</dbReference>
<dbReference type="SUPFAM" id="SSF53300">
    <property type="entry name" value="vWA-like"/>
    <property type="match status" value="1"/>
</dbReference>
<evidence type="ECO:0000313" key="2">
    <source>
        <dbReference type="EMBL" id="NBN78570.1"/>
    </source>
</evidence>
<evidence type="ECO:0000256" key="1">
    <source>
        <dbReference type="SAM" id="MobiDB-lite"/>
    </source>
</evidence>
<organism evidence="2 3">
    <name type="scientific">Pannonibacter tanglangensis</name>
    <dbReference type="NCBI Taxonomy" id="2750084"/>
    <lineage>
        <taxon>Bacteria</taxon>
        <taxon>Pseudomonadati</taxon>
        <taxon>Pseudomonadota</taxon>
        <taxon>Alphaproteobacteria</taxon>
        <taxon>Hyphomicrobiales</taxon>
        <taxon>Stappiaceae</taxon>
        <taxon>Pannonibacter</taxon>
    </lineage>
</organism>
<dbReference type="InterPro" id="IPR036465">
    <property type="entry name" value="vWFA_dom_sf"/>
</dbReference>
<dbReference type="PANTHER" id="PTHR39338:SF6">
    <property type="entry name" value="BLL5662 PROTEIN"/>
    <property type="match status" value="1"/>
</dbReference>